<dbReference type="RefSeq" id="WP_185677310.1">
    <property type="nucleotide sequence ID" value="NZ_JACHVB010000064.1"/>
</dbReference>
<comment type="caution">
    <text evidence="2">The sequence shown here is derived from an EMBL/GenBank/DDBJ whole genome shotgun (WGS) entry which is preliminary data.</text>
</comment>
<proteinExistence type="predicted"/>
<evidence type="ECO:0000256" key="1">
    <source>
        <dbReference type="ARBA" id="ARBA00022801"/>
    </source>
</evidence>
<dbReference type="InterPro" id="IPR003801">
    <property type="entry name" value="GTP_cyclohydrolase_FolE2/MptA"/>
</dbReference>
<dbReference type="AlphaFoldDB" id="A0A842HIR0"/>
<keyword evidence="1 2" id="KW-0378">Hydrolase</keyword>
<organism evidence="2 3">
    <name type="scientific">Ruficoccus amylovorans</name>
    <dbReference type="NCBI Taxonomy" id="1804625"/>
    <lineage>
        <taxon>Bacteria</taxon>
        <taxon>Pseudomonadati</taxon>
        <taxon>Verrucomicrobiota</taxon>
        <taxon>Opitutia</taxon>
        <taxon>Puniceicoccales</taxon>
        <taxon>Cerasicoccaceae</taxon>
        <taxon>Ruficoccus</taxon>
    </lineage>
</organism>
<name>A0A842HIR0_9BACT</name>
<evidence type="ECO:0000313" key="3">
    <source>
        <dbReference type="Proteomes" id="UP000546464"/>
    </source>
</evidence>
<gene>
    <name evidence="2" type="ORF">H5P28_19210</name>
</gene>
<dbReference type="PANTHER" id="PTHR36445">
    <property type="entry name" value="GTP CYCLOHYDROLASE MPTA"/>
    <property type="match status" value="1"/>
</dbReference>
<evidence type="ECO:0000313" key="2">
    <source>
        <dbReference type="EMBL" id="MBC2596403.1"/>
    </source>
</evidence>
<reference evidence="2 3" key="1">
    <citation type="submission" date="2020-07" db="EMBL/GenBank/DDBJ databases">
        <authorList>
            <person name="Feng X."/>
        </authorList>
    </citation>
    <scope>NUCLEOTIDE SEQUENCE [LARGE SCALE GENOMIC DNA]</scope>
    <source>
        <strain evidence="2 3">JCM31066</strain>
    </source>
</reference>
<dbReference type="EMBL" id="JACHVB010000064">
    <property type="protein sequence ID" value="MBC2596403.1"/>
    <property type="molecule type" value="Genomic_DNA"/>
</dbReference>
<dbReference type="Gene3D" id="3.10.270.10">
    <property type="entry name" value="Urate Oxidase"/>
    <property type="match status" value="1"/>
</dbReference>
<dbReference type="PANTHER" id="PTHR36445:SF1">
    <property type="entry name" value="GTP CYCLOHYDROLASE MPTA"/>
    <property type="match status" value="1"/>
</dbReference>
<sequence length="323" mass="36874">MSDQVTSSLKSTSARKPKAYYDKDFQVTDAYRQTLPDMQNCDSSEIQGANVPIMQVGISNFRLPLTYLTKACEKRSLETSVTGTVSLGADAKGINMSRIMRTFYDFKDRVFSLELLEEILLRYKREIGSSRARLKLNFNYPIVQKSLRSGLEGFQYYKVAYEGFIDDLDRYRRFIHFDFVYSSACPCSSELSEHARAERDIYSIPHSQRSKARVSVEVRDGSDLPLEDLQQLCLEALKTETQVMVKREDEQAFAELNGAYVKFVEDAARLLYEQLDAEPRIRDFQVTCAHLESLHSHDAVAVINKGLPGGFTADTRDFHDLIC</sequence>
<keyword evidence="3" id="KW-1185">Reference proteome</keyword>
<dbReference type="NCBIfam" id="NF010200">
    <property type="entry name" value="PRK13674.1-1"/>
    <property type="match status" value="1"/>
</dbReference>
<dbReference type="GO" id="GO:0003934">
    <property type="term" value="F:GTP cyclohydrolase I activity"/>
    <property type="evidence" value="ECO:0007669"/>
    <property type="project" value="InterPro"/>
</dbReference>
<dbReference type="Proteomes" id="UP000546464">
    <property type="component" value="Unassembled WGS sequence"/>
</dbReference>
<dbReference type="Pfam" id="PF02649">
    <property type="entry name" value="GCHY-1"/>
    <property type="match status" value="1"/>
</dbReference>
<accession>A0A842HIR0</accession>
<protein>
    <submittedName>
        <fullName evidence="2">GTP cyclohydrolase I FolE2</fullName>
    </submittedName>
</protein>